<evidence type="ECO:0000313" key="2">
    <source>
        <dbReference type="EMBL" id="EMI57616.1"/>
    </source>
</evidence>
<accession>M5UIE1</accession>
<feature type="region of interest" description="Disordered" evidence="1">
    <location>
        <begin position="1"/>
        <end position="21"/>
    </location>
</feature>
<dbReference type="RefSeq" id="WP_008674940.1">
    <property type="nucleotide sequence ID" value="NZ_ANOH01000077.1"/>
</dbReference>
<evidence type="ECO:0000313" key="3">
    <source>
        <dbReference type="Proteomes" id="UP000011885"/>
    </source>
</evidence>
<comment type="caution">
    <text evidence="2">The sequence shown here is derived from an EMBL/GenBank/DDBJ whole genome shotgun (WGS) entry which is preliminary data.</text>
</comment>
<protein>
    <submittedName>
        <fullName evidence="2">Uncharacterized protein</fullName>
    </submittedName>
</protein>
<dbReference type="PATRIC" id="fig|1263870.3.peg.1049"/>
<name>M5UIE1_9BACT</name>
<dbReference type="Proteomes" id="UP000011885">
    <property type="component" value="Unassembled WGS sequence"/>
</dbReference>
<organism evidence="2 3">
    <name type="scientific">Rhodopirellula sallentina SM41</name>
    <dbReference type="NCBI Taxonomy" id="1263870"/>
    <lineage>
        <taxon>Bacteria</taxon>
        <taxon>Pseudomonadati</taxon>
        <taxon>Planctomycetota</taxon>
        <taxon>Planctomycetia</taxon>
        <taxon>Pirellulales</taxon>
        <taxon>Pirellulaceae</taxon>
        <taxon>Rhodopirellula</taxon>
    </lineage>
</organism>
<keyword evidence="3" id="KW-1185">Reference proteome</keyword>
<proteinExistence type="predicted"/>
<reference evidence="2 3" key="1">
    <citation type="journal article" date="2013" name="Mar. Genomics">
        <title>Expression of sulfatases in Rhodopirellula baltica and the diversity of sulfatases in the genus Rhodopirellula.</title>
        <authorList>
            <person name="Wegner C.E."/>
            <person name="Richter-Heitmann T."/>
            <person name="Klindworth A."/>
            <person name="Klockow C."/>
            <person name="Richter M."/>
            <person name="Achstetter T."/>
            <person name="Glockner F.O."/>
            <person name="Harder J."/>
        </authorList>
    </citation>
    <scope>NUCLEOTIDE SEQUENCE [LARGE SCALE GENOMIC DNA]</scope>
    <source>
        <strain evidence="2 3">SM41</strain>
    </source>
</reference>
<gene>
    <name evidence="2" type="ORF">RSSM_00962</name>
</gene>
<sequence length="112" mass="12490">MTPDSRYHPYHEAENRRDSVTANDAEIHRAIKIRVARMTLQMPARRRGTSEVRWSVLMQLANSASPAPALVATVLLVDAVLCDEQRITTILRASTFFCACLVSLPNSKPELA</sequence>
<evidence type="ECO:0000256" key="1">
    <source>
        <dbReference type="SAM" id="MobiDB-lite"/>
    </source>
</evidence>
<dbReference type="EMBL" id="ANOH01000077">
    <property type="protein sequence ID" value="EMI57616.1"/>
    <property type="molecule type" value="Genomic_DNA"/>
</dbReference>
<dbReference type="AlphaFoldDB" id="M5UIE1"/>